<name>A0A8H7Z574_AJECA</name>
<accession>A0A8H7Z574</accession>
<dbReference type="Proteomes" id="UP000670092">
    <property type="component" value="Unassembled WGS sequence"/>
</dbReference>
<gene>
    <name evidence="1" type="ORF">I7I52_00816</name>
</gene>
<dbReference type="EMBL" id="JAEVHI010000001">
    <property type="protein sequence ID" value="KAG5302991.1"/>
    <property type="molecule type" value="Genomic_DNA"/>
</dbReference>
<evidence type="ECO:0000313" key="2">
    <source>
        <dbReference type="Proteomes" id="UP000670092"/>
    </source>
</evidence>
<proteinExistence type="predicted"/>
<organism evidence="1 2">
    <name type="scientific">Ajellomyces capsulatus</name>
    <name type="common">Darling's disease fungus</name>
    <name type="synonym">Histoplasma capsulatum</name>
    <dbReference type="NCBI Taxonomy" id="5037"/>
    <lineage>
        <taxon>Eukaryota</taxon>
        <taxon>Fungi</taxon>
        <taxon>Dikarya</taxon>
        <taxon>Ascomycota</taxon>
        <taxon>Pezizomycotina</taxon>
        <taxon>Eurotiomycetes</taxon>
        <taxon>Eurotiomycetidae</taxon>
        <taxon>Onygenales</taxon>
        <taxon>Ajellomycetaceae</taxon>
        <taxon>Histoplasma</taxon>
    </lineage>
</organism>
<evidence type="ECO:0000313" key="1">
    <source>
        <dbReference type="EMBL" id="KAG5302991.1"/>
    </source>
</evidence>
<reference evidence="1 2" key="1">
    <citation type="submission" date="2021-01" db="EMBL/GenBank/DDBJ databases">
        <title>Chromosome-level genome assembly of a human fungal pathogen reveals clustering of transcriptionally co-regulated genes.</title>
        <authorList>
            <person name="Voorhies M."/>
            <person name="Cohen S."/>
            <person name="Shea T.P."/>
            <person name="Petrus S."/>
            <person name="Munoz J.F."/>
            <person name="Poplawski S."/>
            <person name="Goldman W.E."/>
            <person name="Michael T."/>
            <person name="Cuomo C.A."/>
            <person name="Sil A."/>
            <person name="Beyhan S."/>
        </authorList>
    </citation>
    <scope>NUCLEOTIDE SEQUENCE [LARGE SCALE GENOMIC DNA]</scope>
    <source>
        <strain evidence="1 2">G184AR</strain>
    </source>
</reference>
<protein>
    <submittedName>
        <fullName evidence="1">Uncharacterized protein</fullName>
    </submittedName>
</protein>
<comment type="caution">
    <text evidence="1">The sequence shown here is derived from an EMBL/GenBank/DDBJ whole genome shotgun (WGS) entry which is preliminary data.</text>
</comment>
<sequence>MYSSTANLYSPFSTSICSSSTITALSTVANSSATSLTCSSSLPKGCGCVEMEVEDSGTWRRRSWLSRADRVLLWVLWDRLIDWEREWEWEWD</sequence>
<dbReference type="VEuPathDB" id="FungiDB:I7I52_00816"/>
<dbReference type="AlphaFoldDB" id="A0A8H7Z574"/>